<dbReference type="Proteomes" id="UP001153069">
    <property type="component" value="Unassembled WGS sequence"/>
</dbReference>
<feature type="domain" description="EF-hand" evidence="5">
    <location>
        <begin position="224"/>
        <end position="259"/>
    </location>
</feature>
<dbReference type="OrthoDB" id="40965at2759"/>
<dbReference type="PROSITE" id="PS00018">
    <property type="entry name" value="EF_HAND_1"/>
    <property type="match status" value="4"/>
</dbReference>
<dbReference type="PANTHER" id="PTHR22904">
    <property type="entry name" value="TPR REPEAT CONTAINING PROTEIN"/>
    <property type="match status" value="1"/>
</dbReference>
<keyword evidence="2 4" id="KW-0802">TPR repeat</keyword>
<dbReference type="Gene3D" id="1.25.40.10">
    <property type="entry name" value="Tetratricopeptide repeat domain"/>
    <property type="match status" value="1"/>
</dbReference>
<proteinExistence type="predicted"/>
<dbReference type="InterPro" id="IPR011992">
    <property type="entry name" value="EF-hand-dom_pair"/>
</dbReference>
<evidence type="ECO:0000259" key="5">
    <source>
        <dbReference type="PROSITE" id="PS50222"/>
    </source>
</evidence>
<protein>
    <submittedName>
        <fullName evidence="6">Stress-induced-phosphoprotein 1</fullName>
    </submittedName>
</protein>
<dbReference type="SMART" id="SM00054">
    <property type="entry name" value="EFh"/>
    <property type="match status" value="5"/>
</dbReference>
<dbReference type="InterPro" id="IPR011990">
    <property type="entry name" value="TPR-like_helical_dom_sf"/>
</dbReference>
<evidence type="ECO:0000313" key="6">
    <source>
        <dbReference type="EMBL" id="CAB9515833.1"/>
    </source>
</evidence>
<dbReference type="GO" id="GO:0051879">
    <property type="term" value="F:Hsp90 protein binding"/>
    <property type="evidence" value="ECO:0007669"/>
    <property type="project" value="TreeGrafter"/>
</dbReference>
<comment type="caution">
    <text evidence="6">The sequence shown here is derived from an EMBL/GenBank/DDBJ whole genome shotgun (WGS) entry which is preliminary data.</text>
</comment>
<accession>A0A9N8HMF6</accession>
<sequence>MSKSKESRNKGNSAFKAGKWQEAIKYYTRAINLDGKDFLCMANRSAAHLRLGNHDEALRDAERCIKIKASYAKGHVRKAAAFHAMKRYDDEFKAIREGIRFCPHDETLKQGLEQTKAQRTKSSKASQAARRTQATMKAARSRGKKVKKSQTVSQFVMETKKILELQMAAIRAQLDMINELMVMGMEEKLDLLFSLMDKDGGGTIDAKELAEGLRKQNDGLSFSGSIEKSIEMIAIFDEDGDAELDRQEFESFVSKMVEELSTTFDEFAEFLVYQILFSDNKEEEEEIDIHQVNQLVKERGELLDSLNDPRMRTLYELFDRDGDGTVSFKEVACGLYHLTNNMEESAKATTGLLLMLDKDDQRMLGFQQFAKLILAIAASTGITFDEVADDLTLALSSGSIKMSRDVLRELTLADEEYTKVRNKERKQKSVANIDPLSYNRCLKLFDLWDADGDGTLDFDELYQGLCKYHNAARDGKDTREVRRAARKLMAQDQDGDQLLDPDEFACAMISYADSMGTDVHGLIDFMCVATALGDQMG</sequence>
<dbReference type="PANTHER" id="PTHR22904:SF523">
    <property type="entry name" value="STRESS-INDUCED-PHOSPHOPROTEIN 1"/>
    <property type="match status" value="1"/>
</dbReference>
<dbReference type="Gene3D" id="1.10.238.10">
    <property type="entry name" value="EF-hand"/>
    <property type="match status" value="3"/>
</dbReference>
<evidence type="ECO:0000313" key="7">
    <source>
        <dbReference type="Proteomes" id="UP001153069"/>
    </source>
</evidence>
<dbReference type="InterPro" id="IPR013105">
    <property type="entry name" value="TPR_2"/>
</dbReference>
<dbReference type="InterPro" id="IPR019734">
    <property type="entry name" value="TPR_rpt"/>
</dbReference>
<evidence type="ECO:0000256" key="1">
    <source>
        <dbReference type="ARBA" id="ARBA00022737"/>
    </source>
</evidence>
<organism evidence="6 7">
    <name type="scientific">Seminavis robusta</name>
    <dbReference type="NCBI Taxonomy" id="568900"/>
    <lineage>
        <taxon>Eukaryota</taxon>
        <taxon>Sar</taxon>
        <taxon>Stramenopiles</taxon>
        <taxon>Ochrophyta</taxon>
        <taxon>Bacillariophyta</taxon>
        <taxon>Bacillariophyceae</taxon>
        <taxon>Bacillariophycidae</taxon>
        <taxon>Naviculales</taxon>
        <taxon>Naviculaceae</taxon>
        <taxon>Seminavis</taxon>
    </lineage>
</organism>
<feature type="domain" description="EF-hand" evidence="5">
    <location>
        <begin position="306"/>
        <end position="341"/>
    </location>
</feature>
<dbReference type="Pfam" id="PF13181">
    <property type="entry name" value="TPR_8"/>
    <property type="match status" value="1"/>
</dbReference>
<dbReference type="SUPFAM" id="SSF48452">
    <property type="entry name" value="TPR-like"/>
    <property type="match status" value="1"/>
</dbReference>
<keyword evidence="1" id="KW-0677">Repeat</keyword>
<dbReference type="PROSITE" id="PS50222">
    <property type="entry name" value="EF_HAND_2"/>
    <property type="match status" value="4"/>
</dbReference>
<reference evidence="6" key="1">
    <citation type="submission" date="2020-06" db="EMBL/GenBank/DDBJ databases">
        <authorList>
            <consortium name="Plant Systems Biology data submission"/>
        </authorList>
    </citation>
    <scope>NUCLEOTIDE SEQUENCE</scope>
    <source>
        <strain evidence="6">D6</strain>
    </source>
</reference>
<keyword evidence="3" id="KW-0106">Calcium</keyword>
<dbReference type="SMART" id="SM00028">
    <property type="entry name" value="TPR"/>
    <property type="match status" value="3"/>
</dbReference>
<dbReference type="Pfam" id="PF13405">
    <property type="entry name" value="EF-hand_6"/>
    <property type="match status" value="1"/>
</dbReference>
<dbReference type="CDD" id="cd00051">
    <property type="entry name" value="EFh"/>
    <property type="match status" value="1"/>
</dbReference>
<dbReference type="Pfam" id="PF07719">
    <property type="entry name" value="TPR_2"/>
    <property type="match status" value="1"/>
</dbReference>
<evidence type="ECO:0000256" key="2">
    <source>
        <dbReference type="ARBA" id="ARBA00022803"/>
    </source>
</evidence>
<dbReference type="InterPro" id="IPR002048">
    <property type="entry name" value="EF_hand_dom"/>
</dbReference>
<feature type="domain" description="EF-hand" evidence="5">
    <location>
        <begin position="184"/>
        <end position="219"/>
    </location>
</feature>
<evidence type="ECO:0000256" key="3">
    <source>
        <dbReference type="ARBA" id="ARBA00022837"/>
    </source>
</evidence>
<dbReference type="Pfam" id="PF13202">
    <property type="entry name" value="EF-hand_5"/>
    <property type="match status" value="2"/>
</dbReference>
<dbReference type="AlphaFoldDB" id="A0A9N8HMF6"/>
<name>A0A9N8HMF6_9STRA</name>
<dbReference type="GO" id="GO:0005509">
    <property type="term" value="F:calcium ion binding"/>
    <property type="evidence" value="ECO:0007669"/>
    <property type="project" value="InterPro"/>
</dbReference>
<dbReference type="PROSITE" id="PS50005">
    <property type="entry name" value="TPR"/>
    <property type="match status" value="1"/>
</dbReference>
<feature type="domain" description="EF-hand" evidence="5">
    <location>
        <begin position="436"/>
        <end position="471"/>
    </location>
</feature>
<dbReference type="EMBL" id="CAICTM010000740">
    <property type="protein sequence ID" value="CAB9515833.1"/>
    <property type="molecule type" value="Genomic_DNA"/>
</dbReference>
<dbReference type="InterPro" id="IPR018247">
    <property type="entry name" value="EF_Hand_1_Ca_BS"/>
</dbReference>
<keyword evidence="7" id="KW-1185">Reference proteome</keyword>
<evidence type="ECO:0000256" key="4">
    <source>
        <dbReference type="PROSITE-ProRule" id="PRU00339"/>
    </source>
</evidence>
<feature type="repeat" description="TPR" evidence="4">
    <location>
        <begin position="4"/>
        <end position="37"/>
    </location>
</feature>
<gene>
    <name evidence="6" type="ORF">SEMRO_741_G195770.1</name>
</gene>
<dbReference type="SUPFAM" id="SSF47473">
    <property type="entry name" value="EF-hand"/>
    <property type="match status" value="2"/>
</dbReference>